<organism evidence="3 4">
    <name type="scientific">Zooshikella ganghwensis</name>
    <dbReference type="NCBI Taxonomy" id="202772"/>
    <lineage>
        <taxon>Bacteria</taxon>
        <taxon>Pseudomonadati</taxon>
        <taxon>Pseudomonadota</taxon>
        <taxon>Gammaproteobacteria</taxon>
        <taxon>Oceanospirillales</taxon>
        <taxon>Zooshikellaceae</taxon>
        <taxon>Zooshikella</taxon>
    </lineage>
</organism>
<reference evidence="3 4" key="1">
    <citation type="submission" date="2017-04" db="EMBL/GenBank/DDBJ databases">
        <title>Draft genome sequence of Zooshikella ganghwensis VG4 isolated from Red Sea sediments.</title>
        <authorList>
            <person name="Rehman Z."/>
            <person name="Alam I."/>
            <person name="Kamau A."/>
            <person name="Bajic V."/>
            <person name="Leiknes T."/>
        </authorList>
    </citation>
    <scope>NUCLEOTIDE SEQUENCE [LARGE SCALE GENOMIC DNA]</scope>
    <source>
        <strain evidence="3 4">VG4</strain>
    </source>
</reference>
<keyword evidence="2" id="KW-0413">Isomerase</keyword>
<dbReference type="NCBIfam" id="TIGR00654">
    <property type="entry name" value="PhzF_family"/>
    <property type="match status" value="1"/>
</dbReference>
<dbReference type="EMBL" id="NDXW01000001">
    <property type="protein sequence ID" value="RDH43034.1"/>
    <property type="molecule type" value="Genomic_DNA"/>
</dbReference>
<dbReference type="AlphaFoldDB" id="A0A4P9VKW3"/>
<dbReference type="Pfam" id="PF02567">
    <property type="entry name" value="PhzC-PhzF"/>
    <property type="match status" value="1"/>
</dbReference>
<dbReference type="InterPro" id="IPR003719">
    <property type="entry name" value="Phenazine_PhzF-like"/>
</dbReference>
<evidence type="ECO:0000256" key="1">
    <source>
        <dbReference type="ARBA" id="ARBA00008270"/>
    </source>
</evidence>
<dbReference type="SUPFAM" id="SSF54506">
    <property type="entry name" value="Diaminopimelate epimerase-like"/>
    <property type="match status" value="1"/>
</dbReference>
<protein>
    <submittedName>
        <fullName evidence="3">PhzF family phenazine biosynthesis protein</fullName>
    </submittedName>
</protein>
<dbReference type="GO" id="GO:0016853">
    <property type="term" value="F:isomerase activity"/>
    <property type="evidence" value="ECO:0007669"/>
    <property type="project" value="UniProtKB-KW"/>
</dbReference>
<dbReference type="GO" id="GO:0005737">
    <property type="term" value="C:cytoplasm"/>
    <property type="evidence" value="ECO:0007669"/>
    <property type="project" value="TreeGrafter"/>
</dbReference>
<dbReference type="PANTHER" id="PTHR13774">
    <property type="entry name" value="PHENAZINE BIOSYNTHESIS PROTEIN"/>
    <property type="match status" value="1"/>
</dbReference>
<comment type="caution">
    <text evidence="3">The sequence shown here is derived from an EMBL/GenBank/DDBJ whole genome shotgun (WGS) entry which is preliminary data.</text>
</comment>
<name>A0A4P9VKW3_9GAMM</name>
<evidence type="ECO:0000313" key="4">
    <source>
        <dbReference type="Proteomes" id="UP000257039"/>
    </source>
</evidence>
<gene>
    <name evidence="3" type="ORF">B9G39_05975</name>
</gene>
<dbReference type="PIRSF" id="PIRSF016184">
    <property type="entry name" value="PhzC_PhzF"/>
    <property type="match status" value="1"/>
</dbReference>
<dbReference type="Gene3D" id="3.10.310.10">
    <property type="entry name" value="Diaminopimelate Epimerase, Chain A, domain 1"/>
    <property type="match status" value="2"/>
</dbReference>
<dbReference type="PANTHER" id="PTHR13774:SF39">
    <property type="entry name" value="BIOSYNTHESIS PROTEIN, PUTATIVE-RELATED"/>
    <property type="match status" value="1"/>
</dbReference>
<evidence type="ECO:0000313" key="3">
    <source>
        <dbReference type="EMBL" id="RDH43034.1"/>
    </source>
</evidence>
<keyword evidence="4" id="KW-1185">Reference proteome</keyword>
<proteinExistence type="inferred from homology"/>
<evidence type="ECO:0000256" key="2">
    <source>
        <dbReference type="ARBA" id="ARBA00023235"/>
    </source>
</evidence>
<sequence length="295" mass="32738">MAQTTLHRVHAFTDRNEGGNPATVILDADQLSSEAKQEIAHKSGTFRTAFVSQSTVATVKIEFFTPQAQIAHSSHATLAVFSLLREQGKWQSSEATKETIDGIRKVYFENDQVFIEQKSPVFHAPLDIWQAYDEQTLLEGLNLSSRDLLTPLQPVIGDTGNPLLLIPLKNAAVLKKARIVDETLKHYSEYLDVVGCYLFSLDVKQQGHDASARLFAPRFGIKEESATGVAAGVLGGFLYEFINMKKSQFSIEQGHYLQPPSPSLLQVKIETVQQEIAHVYVGGYAQLDTSKIINY</sequence>
<accession>A0A4P9VKW3</accession>
<comment type="similarity">
    <text evidence="1">Belongs to the PhzF family.</text>
</comment>
<dbReference type="RefSeq" id="WP_094786436.1">
    <property type="nucleotide sequence ID" value="NZ_NDXW01000001.1"/>
</dbReference>
<dbReference type="Proteomes" id="UP000257039">
    <property type="component" value="Unassembled WGS sequence"/>
</dbReference>